<gene>
    <name evidence="2" type="ORF">Golax_016440</name>
</gene>
<accession>A0A7J8YX63</accession>
<dbReference type="Proteomes" id="UP000593574">
    <property type="component" value="Unassembled WGS sequence"/>
</dbReference>
<keyword evidence="1" id="KW-0175">Coiled coil</keyword>
<keyword evidence="3" id="KW-1185">Reference proteome</keyword>
<evidence type="ECO:0000256" key="1">
    <source>
        <dbReference type="SAM" id="Coils"/>
    </source>
</evidence>
<proteinExistence type="predicted"/>
<sequence length="149" mass="17143">MAKELSMEKELTELSFEEEEDEGLQFVTEAKPQRSVYEMCLVGCCLIARVVLTASSRSSTRHGNRFCRMRINPGLRAVECRWDISLRAQPMRASITPSFITQTLGFNLEGGKRQDKGKWILLISEEKKEDMEKDNEELLLENVEGKKRL</sequence>
<name>A0A7J8YX63_9ROSI</name>
<dbReference type="EMBL" id="JABEZV010000001">
    <property type="protein sequence ID" value="MBA0704167.1"/>
    <property type="molecule type" value="Genomic_DNA"/>
</dbReference>
<organism evidence="2 3">
    <name type="scientific">Gossypium laxum</name>
    <dbReference type="NCBI Taxonomy" id="34288"/>
    <lineage>
        <taxon>Eukaryota</taxon>
        <taxon>Viridiplantae</taxon>
        <taxon>Streptophyta</taxon>
        <taxon>Embryophyta</taxon>
        <taxon>Tracheophyta</taxon>
        <taxon>Spermatophyta</taxon>
        <taxon>Magnoliopsida</taxon>
        <taxon>eudicotyledons</taxon>
        <taxon>Gunneridae</taxon>
        <taxon>Pentapetalae</taxon>
        <taxon>rosids</taxon>
        <taxon>malvids</taxon>
        <taxon>Malvales</taxon>
        <taxon>Malvaceae</taxon>
        <taxon>Malvoideae</taxon>
        <taxon>Gossypium</taxon>
    </lineage>
</organism>
<feature type="coiled-coil region" evidence="1">
    <location>
        <begin position="121"/>
        <end position="148"/>
    </location>
</feature>
<protein>
    <submittedName>
        <fullName evidence="2">Uncharacterized protein</fullName>
    </submittedName>
</protein>
<evidence type="ECO:0000313" key="2">
    <source>
        <dbReference type="EMBL" id="MBA0704167.1"/>
    </source>
</evidence>
<evidence type="ECO:0000313" key="3">
    <source>
        <dbReference type="Proteomes" id="UP000593574"/>
    </source>
</evidence>
<reference evidence="2 3" key="1">
    <citation type="journal article" date="2019" name="Genome Biol. Evol.">
        <title>Insights into the evolution of the New World diploid cottons (Gossypium, subgenus Houzingenia) based on genome sequencing.</title>
        <authorList>
            <person name="Grover C.E."/>
            <person name="Arick M.A. 2nd"/>
            <person name="Thrash A."/>
            <person name="Conover J.L."/>
            <person name="Sanders W.S."/>
            <person name="Peterson D.G."/>
            <person name="Frelichowski J.E."/>
            <person name="Scheffler J.A."/>
            <person name="Scheffler B.E."/>
            <person name="Wendel J.F."/>
        </authorList>
    </citation>
    <scope>NUCLEOTIDE SEQUENCE [LARGE SCALE GENOMIC DNA]</scope>
    <source>
        <strain evidence="2">4</strain>
        <tissue evidence="2">Leaf</tissue>
    </source>
</reference>
<feature type="non-terminal residue" evidence="2">
    <location>
        <position position="149"/>
    </location>
</feature>
<comment type="caution">
    <text evidence="2">The sequence shown here is derived from an EMBL/GenBank/DDBJ whole genome shotgun (WGS) entry which is preliminary data.</text>
</comment>
<dbReference type="AlphaFoldDB" id="A0A7J8YX63"/>